<name>A0A066WRW5_TILAU</name>
<comment type="pathway">
    <text evidence="2">Cofactor biosynthesis; molybdopterin biosynthesis.</text>
</comment>
<dbReference type="STRING" id="1037660.A0A066WRW5"/>
<evidence type="ECO:0000259" key="6">
    <source>
        <dbReference type="Pfam" id="PF01967"/>
    </source>
</evidence>
<dbReference type="PANTHER" id="PTHR22960:SF0">
    <property type="entry name" value="MOLYBDENUM COFACTOR BIOSYNTHESIS PROTEIN 1"/>
    <property type="match status" value="1"/>
</dbReference>
<sequence>MRGSIPQPSHSTSRDFAAASGFTHVDEASGQVRMVDISSKTSTKRTATARGRVWLPRAAMNALRASEQSDASSAVPVPASTKGPVVQTAQLAGIMGAKRTSDLIPLCHPLALTKVAVHITFDDDEELEPEGGYLVVECTASTTGQTGVEMEALTGVSVACLTIWDMAKAVAGREMYIEDLKVIAKSGGKSGAWQRSD</sequence>
<dbReference type="EC" id="4.6.1.17" evidence="3"/>
<feature type="domain" description="Molybdopterin cofactor biosynthesis C (MoaC)" evidence="6">
    <location>
        <begin position="34"/>
        <end position="188"/>
    </location>
</feature>
<dbReference type="InterPro" id="IPR002820">
    <property type="entry name" value="Mopterin_CF_biosynth-C_dom"/>
</dbReference>
<comment type="catalytic activity">
    <reaction evidence="1">
        <text>(8S)-3',8-cyclo-7,8-dihydroguanosine 5'-triphosphate = cyclic pyranopterin phosphate + diphosphate</text>
        <dbReference type="Rhea" id="RHEA:49580"/>
        <dbReference type="ChEBI" id="CHEBI:33019"/>
        <dbReference type="ChEBI" id="CHEBI:59648"/>
        <dbReference type="ChEBI" id="CHEBI:131766"/>
        <dbReference type="EC" id="4.6.1.17"/>
    </reaction>
</comment>
<dbReference type="NCBIfam" id="NF006870">
    <property type="entry name" value="PRK09364.1"/>
    <property type="match status" value="1"/>
</dbReference>
<dbReference type="InParanoid" id="A0A066WRW5"/>
<dbReference type="SUPFAM" id="SSF55040">
    <property type="entry name" value="Molybdenum cofactor biosynthesis protein C, MoaC"/>
    <property type="match status" value="1"/>
</dbReference>
<comment type="caution">
    <text evidence="7">The sequence shown here is derived from an EMBL/GenBank/DDBJ whole genome shotgun (WGS) entry which is preliminary data.</text>
</comment>
<dbReference type="EMBL" id="JMSN01000002">
    <property type="protein sequence ID" value="KDN53395.1"/>
    <property type="molecule type" value="Genomic_DNA"/>
</dbReference>
<dbReference type="InterPro" id="IPR023045">
    <property type="entry name" value="MoaC"/>
</dbReference>
<reference evidence="7 8" key="1">
    <citation type="submission" date="2014-05" db="EMBL/GenBank/DDBJ databases">
        <title>Draft genome sequence of a rare smut relative, Tilletiaria anomala UBC 951.</title>
        <authorList>
            <consortium name="DOE Joint Genome Institute"/>
            <person name="Toome M."/>
            <person name="Kuo A."/>
            <person name="Henrissat B."/>
            <person name="Lipzen A."/>
            <person name="Tritt A."/>
            <person name="Yoshinaga Y."/>
            <person name="Zane M."/>
            <person name="Barry K."/>
            <person name="Grigoriev I.V."/>
            <person name="Spatafora J.W."/>
            <person name="Aimea M.C."/>
        </authorList>
    </citation>
    <scope>NUCLEOTIDE SEQUENCE [LARGE SCALE GENOMIC DNA]</scope>
    <source>
        <strain evidence="7 8">UBC 951</strain>
    </source>
</reference>
<dbReference type="AlphaFoldDB" id="A0A066WRW5"/>
<accession>A0A066WRW5</accession>
<evidence type="ECO:0000256" key="2">
    <source>
        <dbReference type="ARBA" id="ARBA00005046"/>
    </source>
</evidence>
<gene>
    <name evidence="7" type="ORF">K437DRAFT_219045</name>
</gene>
<dbReference type="InterPro" id="IPR047594">
    <property type="entry name" value="MoaC_bact/euk"/>
</dbReference>
<evidence type="ECO:0000256" key="1">
    <source>
        <dbReference type="ARBA" id="ARBA00001637"/>
    </source>
</evidence>
<evidence type="ECO:0000313" key="7">
    <source>
        <dbReference type="EMBL" id="KDN53395.1"/>
    </source>
</evidence>
<organism evidence="7 8">
    <name type="scientific">Tilletiaria anomala (strain ATCC 24038 / CBS 436.72 / UBC 951)</name>
    <dbReference type="NCBI Taxonomy" id="1037660"/>
    <lineage>
        <taxon>Eukaryota</taxon>
        <taxon>Fungi</taxon>
        <taxon>Dikarya</taxon>
        <taxon>Basidiomycota</taxon>
        <taxon>Ustilaginomycotina</taxon>
        <taxon>Exobasidiomycetes</taxon>
        <taxon>Georgefischeriales</taxon>
        <taxon>Tilletiariaceae</taxon>
        <taxon>Tilletiaria</taxon>
    </lineage>
</organism>
<dbReference type="InterPro" id="IPR050105">
    <property type="entry name" value="MoCo_biosynth_MoaA/MoaC"/>
</dbReference>
<dbReference type="Proteomes" id="UP000027361">
    <property type="component" value="Unassembled WGS sequence"/>
</dbReference>
<dbReference type="Gene3D" id="3.30.70.640">
    <property type="entry name" value="Molybdopterin cofactor biosynthesis C (MoaC) domain"/>
    <property type="match status" value="1"/>
</dbReference>
<keyword evidence="5" id="KW-0456">Lyase</keyword>
<dbReference type="InterPro" id="IPR036522">
    <property type="entry name" value="MoaC_sf"/>
</dbReference>
<dbReference type="NCBIfam" id="TIGR00581">
    <property type="entry name" value="moaC"/>
    <property type="match status" value="1"/>
</dbReference>
<dbReference type="RefSeq" id="XP_013246234.1">
    <property type="nucleotide sequence ID" value="XM_013390780.1"/>
</dbReference>
<keyword evidence="8" id="KW-1185">Reference proteome</keyword>
<dbReference type="GO" id="GO:0006777">
    <property type="term" value="P:Mo-molybdopterin cofactor biosynthetic process"/>
    <property type="evidence" value="ECO:0007669"/>
    <property type="project" value="UniProtKB-KW"/>
</dbReference>
<evidence type="ECO:0000256" key="4">
    <source>
        <dbReference type="ARBA" id="ARBA00023150"/>
    </source>
</evidence>
<dbReference type="PANTHER" id="PTHR22960">
    <property type="entry name" value="MOLYBDOPTERIN COFACTOR SYNTHESIS PROTEIN A"/>
    <property type="match status" value="1"/>
</dbReference>
<dbReference type="CDD" id="cd01420">
    <property type="entry name" value="MoaC_PE"/>
    <property type="match status" value="1"/>
</dbReference>
<dbReference type="GO" id="GO:0061798">
    <property type="term" value="F:GTP 3',8'-cyclase activity"/>
    <property type="evidence" value="ECO:0007669"/>
    <property type="project" value="TreeGrafter"/>
</dbReference>
<dbReference type="HOGENOM" id="CLU_074693_1_0_1"/>
<proteinExistence type="predicted"/>
<dbReference type="OrthoDB" id="429626at2759"/>
<evidence type="ECO:0000256" key="5">
    <source>
        <dbReference type="ARBA" id="ARBA00023239"/>
    </source>
</evidence>
<keyword evidence="4" id="KW-0501">Molybdenum cofactor biosynthesis</keyword>
<protein>
    <recommendedName>
        <fullName evidence="3">cyclic pyranopterin monophosphate synthase</fullName>
        <ecNumber evidence="3">4.6.1.17</ecNumber>
    </recommendedName>
</protein>
<evidence type="ECO:0000256" key="3">
    <source>
        <dbReference type="ARBA" id="ARBA00012575"/>
    </source>
</evidence>
<dbReference type="GeneID" id="25262219"/>
<dbReference type="GO" id="GO:0061799">
    <property type="term" value="F:cyclic pyranopterin monophosphate synthase activity"/>
    <property type="evidence" value="ECO:0007669"/>
    <property type="project" value="UniProtKB-EC"/>
</dbReference>
<dbReference type="OMA" id="IWDMVKS"/>
<dbReference type="Pfam" id="PF01967">
    <property type="entry name" value="MoaC"/>
    <property type="match status" value="1"/>
</dbReference>
<evidence type="ECO:0000313" key="8">
    <source>
        <dbReference type="Proteomes" id="UP000027361"/>
    </source>
</evidence>
<dbReference type="UniPathway" id="UPA00344"/>